<dbReference type="SUPFAM" id="SSF53335">
    <property type="entry name" value="S-adenosyl-L-methionine-dependent methyltransferases"/>
    <property type="match status" value="1"/>
</dbReference>
<evidence type="ECO:0000313" key="6">
    <source>
        <dbReference type="Proteomes" id="UP000281771"/>
    </source>
</evidence>
<evidence type="ECO:0000256" key="3">
    <source>
        <dbReference type="ARBA" id="ARBA00022691"/>
    </source>
</evidence>
<organism evidence="5 6">
    <name type="scientific">Streptococcus minor</name>
    <dbReference type="NCBI Taxonomy" id="229549"/>
    <lineage>
        <taxon>Bacteria</taxon>
        <taxon>Bacillati</taxon>
        <taxon>Bacillota</taxon>
        <taxon>Bacilli</taxon>
        <taxon>Lactobacillales</taxon>
        <taxon>Streptococcaceae</taxon>
        <taxon>Streptococcus</taxon>
    </lineage>
</organism>
<dbReference type="InterPro" id="IPR029063">
    <property type="entry name" value="SAM-dependent_MTases_sf"/>
</dbReference>
<evidence type="ECO:0000256" key="2">
    <source>
        <dbReference type="ARBA" id="ARBA00022679"/>
    </source>
</evidence>
<accession>A0A3P1V760</accession>
<proteinExistence type="inferred from homology"/>
<dbReference type="EMBL" id="RQZA01000016">
    <property type="protein sequence ID" value="RRD29496.1"/>
    <property type="molecule type" value="Genomic_DNA"/>
</dbReference>
<dbReference type="GO" id="GO:0032259">
    <property type="term" value="P:methylation"/>
    <property type="evidence" value="ECO:0007669"/>
    <property type="project" value="UniProtKB-KW"/>
</dbReference>
<keyword evidence="6" id="KW-1185">Reference proteome</keyword>
<keyword evidence="3" id="KW-0949">S-adenosyl-L-methionine</keyword>
<dbReference type="PANTHER" id="PTHR12829">
    <property type="entry name" value="N6-ADENOSINE-METHYLTRANSFERASE"/>
    <property type="match status" value="1"/>
</dbReference>
<dbReference type="GO" id="GO:0008168">
    <property type="term" value="F:methyltransferase activity"/>
    <property type="evidence" value="ECO:0007669"/>
    <property type="project" value="UniProtKB-KW"/>
</dbReference>
<gene>
    <name evidence="5" type="ORF">EII38_09650</name>
</gene>
<dbReference type="PROSITE" id="PS51143">
    <property type="entry name" value="MT_A70"/>
    <property type="match status" value="1"/>
</dbReference>
<comment type="similarity">
    <text evidence="4">Belongs to the MT-A70-like family.</text>
</comment>
<dbReference type="AlphaFoldDB" id="A0A3P1V760"/>
<comment type="caution">
    <text evidence="5">The sequence shown here is derived from an EMBL/GenBank/DDBJ whole genome shotgun (WGS) entry which is preliminary data.</text>
</comment>
<reference evidence="5 6" key="1">
    <citation type="submission" date="2018-11" db="EMBL/GenBank/DDBJ databases">
        <title>Genomes From Bacteria Associated with the Canine Oral Cavity: a Test Case for Automated Genome-Based Taxonomic Assignment.</title>
        <authorList>
            <person name="Coil D.A."/>
            <person name="Jospin G."/>
            <person name="Darling A.E."/>
            <person name="Wallis C."/>
            <person name="Davis I.J."/>
            <person name="Harris S."/>
            <person name="Eisen J.A."/>
            <person name="Holcombe L.J."/>
            <person name="O'Flynn C."/>
        </authorList>
    </citation>
    <scope>NUCLEOTIDE SEQUENCE [LARGE SCALE GENOMIC DNA]</scope>
    <source>
        <strain evidence="5 6">OH4621_COT-116</strain>
    </source>
</reference>
<dbReference type="Gene3D" id="3.40.50.150">
    <property type="entry name" value="Vaccinia Virus protein VP39"/>
    <property type="match status" value="1"/>
</dbReference>
<name>A0A3P1V760_9STRE</name>
<protein>
    <submittedName>
        <fullName evidence="5">DNA methyltransferase</fullName>
    </submittedName>
</protein>
<dbReference type="Pfam" id="PF05063">
    <property type="entry name" value="MT-A70"/>
    <property type="match status" value="1"/>
</dbReference>
<dbReference type="RefSeq" id="WP_124778021.1">
    <property type="nucleotide sequence ID" value="NZ_RQZA01000016.1"/>
</dbReference>
<dbReference type="PANTHER" id="PTHR12829:SF7">
    <property type="entry name" value="N6-ADENOSINE-METHYLTRANSFERASE CATALYTIC SUBUNIT"/>
    <property type="match status" value="1"/>
</dbReference>
<keyword evidence="1 5" id="KW-0489">Methyltransferase</keyword>
<evidence type="ECO:0000256" key="4">
    <source>
        <dbReference type="PROSITE-ProRule" id="PRU00489"/>
    </source>
</evidence>
<evidence type="ECO:0000313" key="5">
    <source>
        <dbReference type="EMBL" id="RRD29496.1"/>
    </source>
</evidence>
<sequence>MKVDLSEKVEYSVVYADPPWPKKKGGLRKSRPRQTRELDYQTISLEEIKKLLESVKTTEKHNFFVWTVDEFLHDTEIMMSELGYRLHARIIWDKENGIAPAFTVRYSHEYLLWFYKKGKMLMPCQDMRGKFTTVMREKSTKHSKKPECAYEMLEEMFPEAIKLEMFARNHRSGWDCFGNEVE</sequence>
<dbReference type="Proteomes" id="UP000281771">
    <property type="component" value="Unassembled WGS sequence"/>
</dbReference>
<keyword evidence="2 5" id="KW-0808">Transferase</keyword>
<dbReference type="InterPro" id="IPR007757">
    <property type="entry name" value="MT-A70-like"/>
</dbReference>
<evidence type="ECO:0000256" key="1">
    <source>
        <dbReference type="ARBA" id="ARBA00022603"/>
    </source>
</evidence>